<name>A0A0K8P986_9CHLR</name>
<organism evidence="2">
    <name type="scientific">Flexilinea flocculi</name>
    <dbReference type="NCBI Taxonomy" id="1678840"/>
    <lineage>
        <taxon>Bacteria</taxon>
        <taxon>Bacillati</taxon>
        <taxon>Chloroflexota</taxon>
        <taxon>Anaerolineae</taxon>
        <taxon>Anaerolineales</taxon>
        <taxon>Anaerolineaceae</taxon>
        <taxon>Flexilinea</taxon>
    </lineage>
</organism>
<dbReference type="STRING" id="1678840.ATC1_118"/>
<dbReference type="RefSeq" id="WP_062276728.1">
    <property type="nucleotide sequence ID" value="NZ_DF968179.1"/>
</dbReference>
<evidence type="ECO:0000256" key="1">
    <source>
        <dbReference type="SAM" id="Coils"/>
    </source>
</evidence>
<proteinExistence type="predicted"/>
<evidence type="ECO:0000313" key="3">
    <source>
        <dbReference type="Proteomes" id="UP000053370"/>
    </source>
</evidence>
<keyword evidence="3" id="KW-1185">Reference proteome</keyword>
<keyword evidence="1" id="KW-0175">Coiled coil</keyword>
<dbReference type="EMBL" id="DF968179">
    <property type="protein sequence ID" value="GAP39089.1"/>
    <property type="molecule type" value="Genomic_DNA"/>
</dbReference>
<dbReference type="AlphaFoldDB" id="A0A0K8P986"/>
<protein>
    <submittedName>
        <fullName evidence="2">Uncharacterized protein</fullName>
    </submittedName>
</protein>
<feature type="coiled-coil region" evidence="1">
    <location>
        <begin position="1"/>
        <end position="35"/>
    </location>
</feature>
<dbReference type="Proteomes" id="UP000053370">
    <property type="component" value="Unassembled WGS sequence"/>
</dbReference>
<reference evidence="2" key="1">
    <citation type="journal article" date="2015" name="Genome Announc.">
        <title>Draft Genome Sequence of Anaerolineae Strain TC1, a Novel Isolate from a Methanogenic Wastewater Treatment System.</title>
        <authorList>
            <person name="Matsuura N."/>
            <person name="Tourlousse D.M."/>
            <person name="Sun L."/>
            <person name="Toyonaga M."/>
            <person name="Kuroda K."/>
            <person name="Ohashi A."/>
            <person name="Cruz R."/>
            <person name="Yamaguchi T."/>
            <person name="Sekiguchi Y."/>
        </authorList>
    </citation>
    <scope>NUCLEOTIDE SEQUENCE [LARGE SCALE GENOMIC DNA]</scope>
    <source>
        <strain evidence="2">TC1</strain>
    </source>
</reference>
<accession>A0A0K8P986</accession>
<evidence type="ECO:0000313" key="2">
    <source>
        <dbReference type="EMBL" id="GAP39089.1"/>
    </source>
</evidence>
<gene>
    <name evidence="2" type="ORF">ATC1_118</name>
</gene>
<sequence length="80" mass="9693">MNTEVMQIKELTKRITELEQENVRLHNQLQAAYRAFRIVNKTTQRVSQSRYWHWILALYAWRDRALPAGSLTIKRILLRR</sequence>